<evidence type="ECO:0000313" key="2">
    <source>
        <dbReference type="Proteomes" id="UP001186974"/>
    </source>
</evidence>
<dbReference type="Proteomes" id="UP001186974">
    <property type="component" value="Unassembled WGS sequence"/>
</dbReference>
<reference evidence="1" key="1">
    <citation type="submission" date="2024-09" db="EMBL/GenBank/DDBJ databases">
        <title>Black Yeasts Isolated from many extreme environments.</title>
        <authorList>
            <person name="Coleine C."/>
            <person name="Stajich J.E."/>
            <person name="Selbmann L."/>
        </authorList>
    </citation>
    <scope>NUCLEOTIDE SEQUENCE</scope>
    <source>
        <strain evidence="1">CCFEE 5737</strain>
    </source>
</reference>
<name>A0ACC3D363_9PEZI</name>
<gene>
    <name evidence="1" type="primary">MVP1_2</name>
    <name evidence="1" type="ORF">LTS18_007397</name>
</gene>
<comment type="caution">
    <text evidence="1">The sequence shown here is derived from an EMBL/GenBank/DDBJ whole genome shotgun (WGS) entry which is preliminary data.</text>
</comment>
<organism evidence="1 2">
    <name type="scientific">Coniosporium uncinatum</name>
    <dbReference type="NCBI Taxonomy" id="93489"/>
    <lineage>
        <taxon>Eukaryota</taxon>
        <taxon>Fungi</taxon>
        <taxon>Dikarya</taxon>
        <taxon>Ascomycota</taxon>
        <taxon>Pezizomycotina</taxon>
        <taxon>Dothideomycetes</taxon>
        <taxon>Dothideomycetes incertae sedis</taxon>
        <taxon>Coniosporium</taxon>
    </lineage>
</organism>
<feature type="non-terminal residue" evidence="1">
    <location>
        <position position="1"/>
    </location>
</feature>
<dbReference type="EMBL" id="JAWDJW010008189">
    <property type="protein sequence ID" value="KAK3060930.1"/>
    <property type="molecule type" value="Genomic_DNA"/>
</dbReference>
<evidence type="ECO:0000313" key="1">
    <source>
        <dbReference type="EMBL" id="KAK3060930.1"/>
    </source>
</evidence>
<protein>
    <submittedName>
        <fullName evidence="1">Sorting nexin mvp1</fullName>
    </submittedName>
</protein>
<proteinExistence type="predicted"/>
<sequence>LVGIRNKPEEQRKAGEAERVEESIHKDKQSIVNQHARGVFIRECIRDELLFFQHSQYQVSRLHQDWAQERVKYAELQADNWRALSEEIESMPLGD</sequence>
<accession>A0ACC3D363</accession>
<keyword evidence="2" id="KW-1185">Reference proteome</keyword>